<feature type="signal peptide" evidence="1">
    <location>
        <begin position="1"/>
        <end position="24"/>
    </location>
</feature>
<feature type="chain" id="PRO_5046363305" evidence="1">
    <location>
        <begin position="25"/>
        <end position="150"/>
    </location>
</feature>
<dbReference type="PANTHER" id="PTHR37691">
    <property type="entry name" value="BLR3518 PROTEIN"/>
    <property type="match status" value="1"/>
</dbReference>
<organism evidence="2 3">
    <name type="scientific">Dyella ginsengisoli</name>
    <dbReference type="NCBI Taxonomy" id="363848"/>
    <lineage>
        <taxon>Bacteria</taxon>
        <taxon>Pseudomonadati</taxon>
        <taxon>Pseudomonadota</taxon>
        <taxon>Gammaproteobacteria</taxon>
        <taxon>Lysobacterales</taxon>
        <taxon>Rhodanobacteraceae</taxon>
        <taxon>Dyella</taxon>
    </lineage>
</organism>
<gene>
    <name evidence="2" type="ORF">ISP17_03540</name>
</gene>
<keyword evidence="1" id="KW-0732">Signal</keyword>
<protein>
    <submittedName>
        <fullName evidence="2">DsrE family protein</fullName>
    </submittedName>
</protein>
<dbReference type="InterPro" id="IPR027396">
    <property type="entry name" value="DsrEFH-like"/>
</dbReference>
<dbReference type="EMBL" id="JADIKM010000001">
    <property type="protein sequence ID" value="MFK2903023.1"/>
    <property type="molecule type" value="Genomic_DNA"/>
</dbReference>
<dbReference type="Proteomes" id="UP001620460">
    <property type="component" value="Unassembled WGS sequence"/>
</dbReference>
<proteinExistence type="predicted"/>
<reference evidence="2 3" key="1">
    <citation type="submission" date="2020-10" db="EMBL/GenBank/DDBJ databases">
        <title>Phylogeny of dyella-like bacteria.</title>
        <authorList>
            <person name="Fu J."/>
        </authorList>
    </citation>
    <scope>NUCLEOTIDE SEQUENCE [LARGE SCALE GENOMIC DNA]</scope>
    <source>
        <strain evidence="2 3">Gsoil3046</strain>
    </source>
</reference>
<accession>A0ABW8JQ62</accession>
<evidence type="ECO:0000256" key="1">
    <source>
        <dbReference type="SAM" id="SignalP"/>
    </source>
</evidence>
<dbReference type="Pfam" id="PF02635">
    <property type="entry name" value="DsrE"/>
    <property type="match status" value="1"/>
</dbReference>
<dbReference type="InterPro" id="IPR003787">
    <property type="entry name" value="Sulphur_relay_DsrE/F-like"/>
</dbReference>
<dbReference type="Gene3D" id="3.40.1260.10">
    <property type="entry name" value="DsrEFH-like"/>
    <property type="match status" value="1"/>
</dbReference>
<name>A0ABW8JQ62_9GAMM</name>
<sequence length="150" mass="16102">MVKMTLTLLLGLCAACVPAGSVRAAETASTQSAPMRVVFHLDTDSKGTVTAMHQVRNLLTADPTAKIVVVALGESVRFLVKGSKTEGGYPFALMIEDLQQSGVRFEACNNTMTTLKITKNQLDDDIDVVPSGLAEIARLQSREGYAYIKP</sequence>
<dbReference type="PANTHER" id="PTHR37691:SF1">
    <property type="entry name" value="BLR3518 PROTEIN"/>
    <property type="match status" value="1"/>
</dbReference>
<dbReference type="SUPFAM" id="SSF75169">
    <property type="entry name" value="DsrEFH-like"/>
    <property type="match status" value="1"/>
</dbReference>
<comment type="caution">
    <text evidence="2">The sequence shown here is derived from an EMBL/GenBank/DDBJ whole genome shotgun (WGS) entry which is preliminary data.</text>
</comment>
<dbReference type="RefSeq" id="WP_404630135.1">
    <property type="nucleotide sequence ID" value="NZ_JADIKM010000001.1"/>
</dbReference>
<keyword evidence="3" id="KW-1185">Reference proteome</keyword>
<evidence type="ECO:0000313" key="2">
    <source>
        <dbReference type="EMBL" id="MFK2903023.1"/>
    </source>
</evidence>
<evidence type="ECO:0000313" key="3">
    <source>
        <dbReference type="Proteomes" id="UP001620460"/>
    </source>
</evidence>